<dbReference type="Pfam" id="PF02630">
    <property type="entry name" value="SCO1-SenC"/>
    <property type="match status" value="1"/>
</dbReference>
<dbReference type="PANTHER" id="PTHR12151:SF25">
    <property type="entry name" value="LINALOOL DEHYDRATASE_ISOMERASE DOMAIN-CONTAINING PROTEIN"/>
    <property type="match status" value="1"/>
</dbReference>
<evidence type="ECO:0000256" key="2">
    <source>
        <dbReference type="ARBA" id="ARBA00023008"/>
    </source>
</evidence>
<feature type="disulfide bond" description="Redox-active" evidence="4">
    <location>
        <begin position="74"/>
        <end position="78"/>
    </location>
</feature>
<feature type="binding site" evidence="3">
    <location>
        <position position="74"/>
    </location>
    <ligand>
        <name>Cu cation</name>
        <dbReference type="ChEBI" id="CHEBI:23378"/>
    </ligand>
</feature>
<comment type="similarity">
    <text evidence="1">Belongs to the SCO1/2 family.</text>
</comment>
<dbReference type="InterPro" id="IPR036249">
    <property type="entry name" value="Thioredoxin-like_sf"/>
</dbReference>
<reference evidence="6 7" key="1">
    <citation type="submission" date="2018-07" db="EMBL/GenBank/DDBJ databases">
        <title>Genomic Encyclopedia of Type Strains, Phase III (KMG-III): the genomes of soil and plant-associated and newly described type strains.</title>
        <authorList>
            <person name="Whitman W."/>
        </authorList>
    </citation>
    <scope>NUCLEOTIDE SEQUENCE [LARGE SCALE GENOMIC DNA]</scope>
    <source>
        <strain evidence="6 7">CECT 7287</strain>
    </source>
</reference>
<feature type="binding site" evidence="3">
    <location>
        <position position="78"/>
    </location>
    <ligand>
        <name>Cu cation</name>
        <dbReference type="ChEBI" id="CHEBI:23378"/>
    </ligand>
</feature>
<dbReference type="InterPro" id="IPR003782">
    <property type="entry name" value="SCO1/SenC"/>
</dbReference>
<keyword evidence="2 3" id="KW-0186">Copper</keyword>
<dbReference type="GO" id="GO:0046872">
    <property type="term" value="F:metal ion binding"/>
    <property type="evidence" value="ECO:0007669"/>
    <property type="project" value="UniProtKB-KW"/>
</dbReference>
<feature type="domain" description="Thioredoxin" evidence="5">
    <location>
        <begin position="36"/>
        <end position="202"/>
    </location>
</feature>
<dbReference type="InterPro" id="IPR013766">
    <property type="entry name" value="Thioredoxin_domain"/>
</dbReference>
<dbReference type="PROSITE" id="PS51352">
    <property type="entry name" value="THIOREDOXIN_2"/>
    <property type="match status" value="1"/>
</dbReference>
<protein>
    <submittedName>
        <fullName evidence="6">Protein SCO1/2</fullName>
    </submittedName>
</protein>
<evidence type="ECO:0000256" key="1">
    <source>
        <dbReference type="ARBA" id="ARBA00010996"/>
    </source>
</evidence>
<evidence type="ECO:0000313" key="6">
    <source>
        <dbReference type="EMBL" id="RED52848.1"/>
    </source>
</evidence>
<dbReference type="OrthoDB" id="9811998at2"/>
<gene>
    <name evidence="6" type="ORF">DFP98_15411</name>
</gene>
<sequence>MNPKLRSYLFPCLLAVLFLGIAVYILVGSLGSASSIPVVQAAPNFELTNVDGQQIKASDNAGKVVLMEFMFTSCPDICPVTTYKMVQLQEKLKQQGLFGDKVRFVAVTFDPERDTPEALQKYAERMGMDMSGWHVLRGEEAATKELAAQYGINVVNMGDGQFVHNVTSLQLIDPNQQIRRVYEMGDGMNNEEVLQDIALLLDE</sequence>
<dbReference type="Gene3D" id="3.40.30.10">
    <property type="entry name" value="Glutaredoxin"/>
    <property type="match status" value="1"/>
</dbReference>
<keyword evidence="4" id="KW-1015">Disulfide bond</keyword>
<keyword evidence="7" id="KW-1185">Reference proteome</keyword>
<evidence type="ECO:0000313" key="7">
    <source>
        <dbReference type="Proteomes" id="UP000256977"/>
    </source>
</evidence>
<accession>A0A3D9HTL8</accession>
<dbReference type="EMBL" id="QRDZ01000054">
    <property type="protein sequence ID" value="RED52848.1"/>
    <property type="molecule type" value="Genomic_DNA"/>
</dbReference>
<keyword evidence="3" id="KW-0479">Metal-binding</keyword>
<dbReference type="AlphaFoldDB" id="A0A3D9HTL8"/>
<dbReference type="PANTHER" id="PTHR12151">
    <property type="entry name" value="ELECTRON TRANSPORT PROTIN SCO1/SENC FAMILY MEMBER"/>
    <property type="match status" value="1"/>
</dbReference>
<comment type="caution">
    <text evidence="6">The sequence shown here is derived from an EMBL/GenBank/DDBJ whole genome shotgun (WGS) entry which is preliminary data.</text>
</comment>
<proteinExistence type="inferred from homology"/>
<dbReference type="Proteomes" id="UP000256977">
    <property type="component" value="Unassembled WGS sequence"/>
</dbReference>
<organism evidence="6 7">
    <name type="scientific">Cohnella phaseoli</name>
    <dbReference type="NCBI Taxonomy" id="456490"/>
    <lineage>
        <taxon>Bacteria</taxon>
        <taxon>Bacillati</taxon>
        <taxon>Bacillota</taxon>
        <taxon>Bacilli</taxon>
        <taxon>Bacillales</taxon>
        <taxon>Paenibacillaceae</taxon>
        <taxon>Cohnella</taxon>
    </lineage>
</organism>
<dbReference type="RefSeq" id="WP_116065676.1">
    <property type="nucleotide sequence ID" value="NZ_QRDZ01000054.1"/>
</dbReference>
<evidence type="ECO:0000259" key="5">
    <source>
        <dbReference type="PROSITE" id="PS51352"/>
    </source>
</evidence>
<evidence type="ECO:0000256" key="4">
    <source>
        <dbReference type="PIRSR" id="PIRSR603782-2"/>
    </source>
</evidence>
<dbReference type="SUPFAM" id="SSF52833">
    <property type="entry name" value="Thioredoxin-like"/>
    <property type="match status" value="1"/>
</dbReference>
<evidence type="ECO:0000256" key="3">
    <source>
        <dbReference type="PIRSR" id="PIRSR603782-1"/>
    </source>
</evidence>
<dbReference type="CDD" id="cd02968">
    <property type="entry name" value="SCO"/>
    <property type="match status" value="1"/>
</dbReference>
<name>A0A3D9HTL8_9BACL</name>